<organism evidence="1 2">
    <name type="scientific">Roseburia inulinivorans</name>
    <dbReference type="NCBI Taxonomy" id="360807"/>
    <lineage>
        <taxon>Bacteria</taxon>
        <taxon>Bacillati</taxon>
        <taxon>Bacillota</taxon>
        <taxon>Clostridia</taxon>
        <taxon>Lachnospirales</taxon>
        <taxon>Lachnospiraceae</taxon>
        <taxon>Roseburia</taxon>
    </lineage>
</organism>
<dbReference type="RefSeq" id="WP_055040065.1">
    <property type="nucleotide sequence ID" value="NZ_CVRS01000089.1"/>
</dbReference>
<name>A0A0M6WWQ7_9FIRM</name>
<gene>
    <name evidence="1" type="ORF">RIL183_28511</name>
</gene>
<sequence>MVNILCARNRYIVPFMFCSETSYDKLVEEIAKNPLWKIQKMHEQEAEQDLYQMIADCFEMDEKQNNIGCSLHYCMPGNNILEINYTKFKKDFVVSITDLGLYLFRSGVGFLWYEISLPQGAAADEIMLFQNEFKELSYERFVSKRRENDRYTFEQNENRNTAILMGHWINQLLAQFPFTVTYYAERRD</sequence>
<accession>A0A0M6WWQ7</accession>
<dbReference type="Proteomes" id="UP000049828">
    <property type="component" value="Unassembled WGS sequence"/>
</dbReference>
<proteinExistence type="predicted"/>
<evidence type="ECO:0000313" key="1">
    <source>
        <dbReference type="EMBL" id="CRL41147.1"/>
    </source>
</evidence>
<evidence type="ECO:0000313" key="2">
    <source>
        <dbReference type="Proteomes" id="UP000049828"/>
    </source>
</evidence>
<dbReference type="OrthoDB" id="2080857at2"/>
<reference evidence="2" key="1">
    <citation type="submission" date="2015-05" db="EMBL/GenBank/DDBJ databases">
        <authorList>
            <consortium name="Pathogen Informatics"/>
        </authorList>
    </citation>
    <scope>NUCLEOTIDE SEQUENCE [LARGE SCALE GENOMIC DNA]</scope>
    <source>
        <strain evidence="2">L1-83</strain>
    </source>
</reference>
<keyword evidence="2" id="KW-1185">Reference proteome</keyword>
<dbReference type="EMBL" id="CVRS01000089">
    <property type="protein sequence ID" value="CRL41147.1"/>
    <property type="molecule type" value="Genomic_DNA"/>
</dbReference>
<protein>
    <submittedName>
        <fullName evidence="1">Uncharacterized protein</fullName>
    </submittedName>
</protein>
<dbReference type="AlphaFoldDB" id="A0A0M6WWQ7"/>